<dbReference type="AlphaFoldDB" id="A0A0G1TQL5"/>
<reference evidence="1 2" key="1">
    <citation type="journal article" date="2015" name="Nature">
        <title>rRNA introns, odd ribosomes, and small enigmatic genomes across a large radiation of phyla.</title>
        <authorList>
            <person name="Brown C.T."/>
            <person name="Hug L.A."/>
            <person name="Thomas B.C."/>
            <person name="Sharon I."/>
            <person name="Castelle C.J."/>
            <person name="Singh A."/>
            <person name="Wilkins M.J."/>
            <person name="Williams K.H."/>
            <person name="Banfield J.F."/>
        </authorList>
    </citation>
    <scope>NUCLEOTIDE SEQUENCE [LARGE SCALE GENOMIC DNA]</scope>
</reference>
<evidence type="ECO:0000313" key="1">
    <source>
        <dbReference type="EMBL" id="KKU56468.1"/>
    </source>
</evidence>
<organism evidence="1 2">
    <name type="scientific">Candidatus Amesbacteria bacterium GW2011_GWA2_47_11</name>
    <dbReference type="NCBI Taxonomy" id="1618357"/>
    <lineage>
        <taxon>Bacteria</taxon>
        <taxon>Candidatus Amesiibacteriota</taxon>
    </lineage>
</organism>
<dbReference type="EMBL" id="LCNM01000008">
    <property type="protein sequence ID" value="KKU56468.1"/>
    <property type="molecule type" value="Genomic_DNA"/>
</dbReference>
<dbReference type="Proteomes" id="UP000034607">
    <property type="component" value="Unassembled WGS sequence"/>
</dbReference>
<name>A0A0G1TQL5_9BACT</name>
<accession>A0A0G1TQL5</accession>
<sequence length="70" mass="8278">MGIIVEGETGYSPGLTEDQIRWIWRELSGGGQGYFLRRIDPEIRVQMPELKRVSGWQRFWGLMRKIFGEY</sequence>
<evidence type="ECO:0000313" key="2">
    <source>
        <dbReference type="Proteomes" id="UP000034607"/>
    </source>
</evidence>
<protein>
    <submittedName>
        <fullName evidence="1">Uncharacterized protein</fullName>
    </submittedName>
</protein>
<comment type="caution">
    <text evidence="1">The sequence shown here is derived from an EMBL/GenBank/DDBJ whole genome shotgun (WGS) entry which is preliminary data.</text>
</comment>
<gene>
    <name evidence="1" type="ORF">UX78_C0008G0032</name>
</gene>
<proteinExistence type="predicted"/>